<protein>
    <submittedName>
        <fullName evidence="1">Uncharacterized protein</fullName>
    </submittedName>
</protein>
<feature type="non-terminal residue" evidence="1">
    <location>
        <position position="45"/>
    </location>
</feature>
<comment type="caution">
    <text evidence="1">The sequence shown here is derived from an EMBL/GenBank/DDBJ whole genome shotgun (WGS) entry which is preliminary data.</text>
</comment>
<proteinExistence type="predicted"/>
<sequence>MVEDPHWLNGTRAALKPPPKLTLSEWADENFVLSAGDANPGRWRT</sequence>
<evidence type="ECO:0000313" key="1">
    <source>
        <dbReference type="EMBL" id="KKL12508.1"/>
    </source>
</evidence>
<dbReference type="EMBL" id="LAZR01041227">
    <property type="protein sequence ID" value="KKL12508.1"/>
    <property type="molecule type" value="Genomic_DNA"/>
</dbReference>
<accession>A0A0F9DKG8</accession>
<gene>
    <name evidence="1" type="ORF">LCGC14_2535080</name>
</gene>
<reference evidence="1" key="1">
    <citation type="journal article" date="2015" name="Nature">
        <title>Complex archaea that bridge the gap between prokaryotes and eukaryotes.</title>
        <authorList>
            <person name="Spang A."/>
            <person name="Saw J.H."/>
            <person name="Jorgensen S.L."/>
            <person name="Zaremba-Niedzwiedzka K."/>
            <person name="Martijn J."/>
            <person name="Lind A.E."/>
            <person name="van Eijk R."/>
            <person name="Schleper C."/>
            <person name="Guy L."/>
            <person name="Ettema T.J."/>
        </authorList>
    </citation>
    <scope>NUCLEOTIDE SEQUENCE</scope>
</reference>
<name>A0A0F9DKG8_9ZZZZ</name>
<organism evidence="1">
    <name type="scientific">marine sediment metagenome</name>
    <dbReference type="NCBI Taxonomy" id="412755"/>
    <lineage>
        <taxon>unclassified sequences</taxon>
        <taxon>metagenomes</taxon>
        <taxon>ecological metagenomes</taxon>
    </lineage>
</organism>
<dbReference type="AlphaFoldDB" id="A0A0F9DKG8"/>